<feature type="compositionally biased region" description="Low complexity" evidence="2">
    <location>
        <begin position="1"/>
        <end position="10"/>
    </location>
</feature>
<dbReference type="PANTHER" id="PTHR38120">
    <property type="entry name" value="EXPRESSED PROTEIN"/>
    <property type="match status" value="1"/>
</dbReference>
<feature type="compositionally biased region" description="Low complexity" evidence="2">
    <location>
        <begin position="356"/>
        <end position="365"/>
    </location>
</feature>
<feature type="coiled-coil region" evidence="1">
    <location>
        <begin position="251"/>
        <end position="281"/>
    </location>
</feature>
<protein>
    <submittedName>
        <fullName evidence="3">Uncharacterized protein</fullName>
    </submittedName>
</protein>
<feature type="compositionally biased region" description="Polar residues" evidence="2">
    <location>
        <begin position="517"/>
        <end position="526"/>
    </location>
</feature>
<feature type="region of interest" description="Disordered" evidence="2">
    <location>
        <begin position="632"/>
        <end position="711"/>
    </location>
</feature>
<feature type="compositionally biased region" description="Basic and acidic residues" evidence="2">
    <location>
        <begin position="745"/>
        <end position="755"/>
    </location>
</feature>
<feature type="compositionally biased region" description="Polar residues" evidence="2">
    <location>
        <begin position="322"/>
        <end position="331"/>
    </location>
</feature>
<evidence type="ECO:0000256" key="1">
    <source>
        <dbReference type="SAM" id="Coils"/>
    </source>
</evidence>
<evidence type="ECO:0000313" key="3">
    <source>
        <dbReference type="EMBL" id="EIW86611.1"/>
    </source>
</evidence>
<feature type="region of interest" description="Disordered" evidence="2">
    <location>
        <begin position="580"/>
        <end position="617"/>
    </location>
</feature>
<dbReference type="AlphaFoldDB" id="A0A5M3N6Y3"/>
<feature type="compositionally biased region" description="Polar residues" evidence="2">
    <location>
        <begin position="500"/>
        <end position="509"/>
    </location>
</feature>
<feature type="region of interest" description="Disordered" evidence="2">
    <location>
        <begin position="1"/>
        <end position="50"/>
    </location>
</feature>
<feature type="compositionally biased region" description="Polar residues" evidence="2">
    <location>
        <begin position="653"/>
        <end position="671"/>
    </location>
</feature>
<evidence type="ECO:0000313" key="4">
    <source>
        <dbReference type="Proteomes" id="UP000053558"/>
    </source>
</evidence>
<evidence type="ECO:0000256" key="2">
    <source>
        <dbReference type="SAM" id="MobiDB-lite"/>
    </source>
</evidence>
<feature type="region of interest" description="Disordered" evidence="2">
    <location>
        <begin position="295"/>
        <end position="450"/>
    </location>
</feature>
<feature type="region of interest" description="Disordered" evidence="2">
    <location>
        <begin position="177"/>
        <end position="230"/>
    </location>
</feature>
<feature type="region of interest" description="Disordered" evidence="2">
    <location>
        <begin position="491"/>
        <end position="563"/>
    </location>
</feature>
<dbReference type="Proteomes" id="UP000053558">
    <property type="component" value="Unassembled WGS sequence"/>
</dbReference>
<organism evidence="3 4">
    <name type="scientific">Coniophora puteana (strain RWD-64-598)</name>
    <name type="common">Brown rot fungus</name>
    <dbReference type="NCBI Taxonomy" id="741705"/>
    <lineage>
        <taxon>Eukaryota</taxon>
        <taxon>Fungi</taxon>
        <taxon>Dikarya</taxon>
        <taxon>Basidiomycota</taxon>
        <taxon>Agaricomycotina</taxon>
        <taxon>Agaricomycetes</taxon>
        <taxon>Agaricomycetidae</taxon>
        <taxon>Boletales</taxon>
        <taxon>Coniophorineae</taxon>
        <taxon>Coniophoraceae</taxon>
        <taxon>Coniophora</taxon>
    </lineage>
</organism>
<dbReference type="GeneID" id="19199125"/>
<feature type="compositionally biased region" description="Basic and acidic residues" evidence="2">
    <location>
        <begin position="432"/>
        <end position="450"/>
    </location>
</feature>
<proteinExistence type="predicted"/>
<dbReference type="OrthoDB" id="2121319at2759"/>
<dbReference type="EMBL" id="JH711573">
    <property type="protein sequence ID" value="EIW86611.1"/>
    <property type="molecule type" value="Genomic_DNA"/>
</dbReference>
<reference evidence="4" key="1">
    <citation type="journal article" date="2012" name="Science">
        <title>The Paleozoic origin of enzymatic lignin decomposition reconstructed from 31 fungal genomes.</title>
        <authorList>
            <person name="Floudas D."/>
            <person name="Binder M."/>
            <person name="Riley R."/>
            <person name="Barry K."/>
            <person name="Blanchette R.A."/>
            <person name="Henrissat B."/>
            <person name="Martinez A.T."/>
            <person name="Otillar R."/>
            <person name="Spatafora J.W."/>
            <person name="Yadav J.S."/>
            <person name="Aerts A."/>
            <person name="Benoit I."/>
            <person name="Boyd A."/>
            <person name="Carlson A."/>
            <person name="Copeland A."/>
            <person name="Coutinho P.M."/>
            <person name="de Vries R.P."/>
            <person name="Ferreira P."/>
            <person name="Findley K."/>
            <person name="Foster B."/>
            <person name="Gaskell J."/>
            <person name="Glotzer D."/>
            <person name="Gorecki P."/>
            <person name="Heitman J."/>
            <person name="Hesse C."/>
            <person name="Hori C."/>
            <person name="Igarashi K."/>
            <person name="Jurgens J.A."/>
            <person name="Kallen N."/>
            <person name="Kersten P."/>
            <person name="Kohler A."/>
            <person name="Kuees U."/>
            <person name="Kumar T.K.A."/>
            <person name="Kuo A."/>
            <person name="LaButti K."/>
            <person name="Larrondo L.F."/>
            <person name="Lindquist E."/>
            <person name="Ling A."/>
            <person name="Lombard V."/>
            <person name="Lucas S."/>
            <person name="Lundell T."/>
            <person name="Martin R."/>
            <person name="McLaughlin D.J."/>
            <person name="Morgenstern I."/>
            <person name="Morin E."/>
            <person name="Murat C."/>
            <person name="Nagy L.G."/>
            <person name="Nolan M."/>
            <person name="Ohm R.A."/>
            <person name="Patyshakuliyeva A."/>
            <person name="Rokas A."/>
            <person name="Ruiz-Duenas F.J."/>
            <person name="Sabat G."/>
            <person name="Salamov A."/>
            <person name="Samejima M."/>
            <person name="Schmutz J."/>
            <person name="Slot J.C."/>
            <person name="St John F."/>
            <person name="Stenlid J."/>
            <person name="Sun H."/>
            <person name="Sun S."/>
            <person name="Syed K."/>
            <person name="Tsang A."/>
            <person name="Wiebenga A."/>
            <person name="Young D."/>
            <person name="Pisabarro A."/>
            <person name="Eastwood D.C."/>
            <person name="Martin F."/>
            <person name="Cullen D."/>
            <person name="Grigoriev I.V."/>
            <person name="Hibbett D.S."/>
        </authorList>
    </citation>
    <scope>NUCLEOTIDE SEQUENCE [LARGE SCALE GENOMIC DNA]</scope>
    <source>
        <strain evidence="4">RWD-64-598 SS2</strain>
    </source>
</reference>
<comment type="caution">
    <text evidence="3">The sequence shown here is derived from an EMBL/GenBank/DDBJ whole genome shotgun (WGS) entry which is preliminary data.</text>
</comment>
<keyword evidence="1" id="KW-0175">Coiled coil</keyword>
<gene>
    <name evidence="3" type="ORF">CONPUDRAFT_115123</name>
</gene>
<keyword evidence="4" id="KW-1185">Reference proteome</keyword>
<dbReference type="KEGG" id="cput:CONPUDRAFT_115123"/>
<feature type="compositionally biased region" description="Low complexity" evidence="2">
    <location>
        <begin position="676"/>
        <end position="689"/>
    </location>
</feature>
<accession>A0A5M3N6Y3</accession>
<feature type="compositionally biased region" description="Polar residues" evidence="2">
    <location>
        <begin position="537"/>
        <end position="553"/>
    </location>
</feature>
<sequence>MTTLSSTAPSRPRRASHSLAPSPSASPAPRPPTSRVSHRPTPSQAAAARRASIIAAPADSKDALAASLKQETEQKEQLLIQVQNKDNTISDLTKENASLLSTLNAAETSLNDLYAEQARMEDEMAARIDVSDKLRAQLRELEKEKRDLQRRYNEQTSTFEAERQAFYDNEQHLKSRIQSLTQSRKQAERSRTPEPSEPDTEHDQVDQESIKQPDSTEQDINDPEHEPAEMTSLKLELSTLSTSYASLQNTLVLLQTQLVDVKRVNNELQEDNESYMILLREKTLSGQFNVLKQVGGATSTTDGEYDDDMDEAELDDREDVDSTGSHGTGRSRTLDRVDEEAGEDASVHEIDPDAEPLSPGSGSRRSAGRRLRGSASPDSVPRGESLAGLPITGPGLDLAAELGRAESNNPMSSEIEESDRSLGRKNKRGKKGSAESRKVSNPDGAEFHDMETLRSEVKSLKDANKALSLYASKIIDRIIAQEGFEHVLSVDYEPSEPKSETTLLPSTKESAAKKPRPQTTMFSLGSSKPFPKVATPETPSSPQPVLSATNSPDPSRPSRTKRRSLSIDWKSFSLFGGSEKKDAATLRPLTLKPGTTPMMGARKLDTQEDEEDRRERERLNATMKLMGIEKPLVSPAVSNSASGSPIVAPPLEKTSSSPGPQTSATAAQSRFSLFRSKSAAASDGSAANSGRSFGLGIGGNNAQNDLTQEALEHAEAQNSLAVLDARERTLSEVLSKGGSGGFTEITRRSLGDERRSRRSRRTGDGSGSGSTVWSAGMSRHEEDDDS</sequence>
<dbReference type="PANTHER" id="PTHR38120:SF1">
    <property type="entry name" value="M PROTEIN, SEROTYPE 2.1"/>
    <property type="match status" value="1"/>
</dbReference>
<feature type="region of interest" description="Disordered" evidence="2">
    <location>
        <begin position="732"/>
        <end position="786"/>
    </location>
</feature>
<dbReference type="RefSeq" id="XP_007763365.1">
    <property type="nucleotide sequence ID" value="XM_007765175.1"/>
</dbReference>
<feature type="compositionally biased region" description="Basic and acidic residues" evidence="2">
    <location>
        <begin position="185"/>
        <end position="211"/>
    </location>
</feature>
<name>A0A5M3N6Y3_CONPW</name>
<feature type="compositionally biased region" description="Acidic residues" evidence="2">
    <location>
        <begin position="303"/>
        <end position="321"/>
    </location>
</feature>
<dbReference type="OMA" id="ERQSFYD"/>